<reference evidence="3 4" key="1">
    <citation type="journal article" date="2010" name="Stand. Genomic Sci.">
        <title>Complete genome sequence of Coraliomargarita akajimensis type strain (04OKA010-24).</title>
        <authorList>
            <person name="Mavromatis K."/>
            <person name="Abt B."/>
            <person name="Brambilla E."/>
            <person name="Lapidus A."/>
            <person name="Copeland A."/>
            <person name="Deshpande S."/>
            <person name="Nolan M."/>
            <person name="Lucas S."/>
            <person name="Tice H."/>
            <person name="Cheng J.F."/>
            <person name="Han C."/>
            <person name="Detter J.C."/>
            <person name="Woyke T."/>
            <person name="Goodwin L."/>
            <person name="Pitluck S."/>
            <person name="Held B."/>
            <person name="Brettin T."/>
            <person name="Tapia R."/>
            <person name="Ivanova N."/>
            <person name="Mikhailova N."/>
            <person name="Pati A."/>
            <person name="Liolios K."/>
            <person name="Chen A."/>
            <person name="Palaniappan K."/>
            <person name="Land M."/>
            <person name="Hauser L."/>
            <person name="Chang Y.J."/>
            <person name="Jeffries C.D."/>
            <person name="Rohde M."/>
            <person name="Goker M."/>
            <person name="Bristow J."/>
            <person name="Eisen J.A."/>
            <person name="Markowitz V."/>
            <person name="Hugenholtz P."/>
            <person name="Klenk H.P."/>
            <person name="Kyrpides N.C."/>
        </authorList>
    </citation>
    <scope>NUCLEOTIDE SEQUENCE [LARGE SCALE GENOMIC DNA]</scope>
    <source>
        <strain evidence="4">DSM 45221 / IAM 15411 / JCM 23193 / KCTC 12865</strain>
    </source>
</reference>
<dbReference type="HOGENOM" id="CLU_300108_0_0_0"/>
<dbReference type="Pfam" id="PF07470">
    <property type="entry name" value="Glyco_hydro_88"/>
    <property type="match status" value="1"/>
</dbReference>
<dbReference type="CAZy" id="GH105">
    <property type="family name" value="Glycoside Hydrolase Family 105"/>
</dbReference>
<dbReference type="eggNOG" id="COG4225">
    <property type="taxonomic scope" value="Bacteria"/>
</dbReference>
<organism evidence="3 4">
    <name type="scientific">Coraliomargarita akajimensis (strain DSM 45221 / IAM 15411 / JCM 23193 / KCTC 12865 / 04OKA010-24)</name>
    <dbReference type="NCBI Taxonomy" id="583355"/>
    <lineage>
        <taxon>Bacteria</taxon>
        <taxon>Pseudomonadati</taxon>
        <taxon>Verrucomicrobiota</taxon>
        <taxon>Opitutia</taxon>
        <taxon>Puniceicoccales</taxon>
        <taxon>Coraliomargaritaceae</taxon>
        <taxon>Coraliomargarita</taxon>
    </lineage>
</organism>
<evidence type="ECO:0000256" key="2">
    <source>
        <dbReference type="SAM" id="SignalP"/>
    </source>
</evidence>
<dbReference type="EMBL" id="CP001998">
    <property type="protein sequence ID" value="ADE53835.1"/>
    <property type="molecule type" value="Genomic_DNA"/>
</dbReference>
<dbReference type="PANTHER" id="PTHR33886">
    <property type="entry name" value="UNSATURATED RHAMNOGALACTURONAN HYDROLASE (EUROFUNG)"/>
    <property type="match status" value="1"/>
</dbReference>
<dbReference type="InterPro" id="IPR012341">
    <property type="entry name" value="6hp_glycosidase-like_sf"/>
</dbReference>
<sequence>MIIRKLVSLGGALLLGGSAFAAKEAPDLAHFEVESIQSIMHRVNNYALENPMQEWDRNWIRATWYSGVTEAYHATGEQAYLDQAEAWGKRHEFGIGFEHSGFNRLFCSMTWLELYLLNPDPAKIAPTIAGLELEDKPFIPKIGEIWYGHEPHMTDPGWVYADGLYSSTAFVMLYKATGEQKYLDFLHDAFWSVTDKILDTDDNLYYRDPNYIGRKSPHGGKILWSRGNGWVFAGLPRVLKHLPKDDPYYDRYLDLYKRMAKALAARQQDDGFWRSNLGDAQHYTMPESSGTAFFLAGFGWGVQEGHLDAETYVPVMIRAWDALVSSVHPSGLLGWVQPVDAAPRPSHPQTTQEYGAGLFLSAASQMYQLVKSGAITETEILAALPAQSQLLPPVATRKAALTRAAHPLYAQINAFQQNQSAQAIEPTQLSKQDYLDVIAGQIRTMAQYQDAKGHIIDPVENHEKYYATPCYAHSVAVLAKAGYPIGDEIIESGMKALDASLASIGENTARDHSDFFTWPVVLAYNIFSEMATDDRAAKWTQLLEQVDHTKYHFYKEPIPSTEHMEFYKHYNGHFSNNWNLVHVAGEWARTEHGFGDPWYVDYCLTMQLPSFTEYGMYTEWGNPLAYDAFARHYINGMFAEGYDSFLHTTYRDILWRGAWSSLFMQSPNGEQPTGHRSSHHIWNEAEQAVIFEIYATAYAEAGLKAEAGAFKRAANLSLQSVKQWIRPDGTGYVVKNRYPIEAKHGYERYTVHTTYNLLACSMLAQAWTFATDGIEEQASPADVGGYVAPIIGHFRKVFANAGGNYVEYDVKGDQKYNPTGLIRVHLKDGHPQLGPSDGTAEIYGGEGVSLSTGPIWKTGDSRWLRLAAYKVNPKVSIVESSADKVTFKVTYPEASQTITVDPSGVTVKDEIAAKSADRFGVRFPALVFDGMERSEIALNGNQASVRLDGRGVEFSVVEPTGLELKRSGKEVAHRNGLVEVISAETDQRTLVYTIRAAK</sequence>
<dbReference type="GO" id="GO:0005975">
    <property type="term" value="P:carbohydrate metabolic process"/>
    <property type="evidence" value="ECO:0007669"/>
    <property type="project" value="InterPro"/>
</dbReference>
<keyword evidence="1 3" id="KW-0378">Hydrolase</keyword>
<dbReference type="OrthoDB" id="258246at2"/>
<dbReference type="PANTHER" id="PTHR33886:SF8">
    <property type="entry name" value="UNSATURATED RHAMNOGALACTURONAN HYDROLASE (EUROFUNG)"/>
    <property type="match status" value="1"/>
</dbReference>
<accession>D5EQ67</accession>
<dbReference type="RefSeq" id="WP_013042559.1">
    <property type="nucleotide sequence ID" value="NC_014008.1"/>
</dbReference>
<gene>
    <name evidence="3" type="ordered locus">Caka_0811</name>
</gene>
<evidence type="ECO:0000256" key="1">
    <source>
        <dbReference type="ARBA" id="ARBA00022801"/>
    </source>
</evidence>
<dbReference type="SUPFAM" id="SSF48208">
    <property type="entry name" value="Six-hairpin glycosidases"/>
    <property type="match status" value="1"/>
</dbReference>
<proteinExistence type="predicted"/>
<dbReference type="Proteomes" id="UP000000925">
    <property type="component" value="Chromosome"/>
</dbReference>
<evidence type="ECO:0000313" key="4">
    <source>
        <dbReference type="Proteomes" id="UP000000925"/>
    </source>
</evidence>
<dbReference type="InterPro" id="IPR010905">
    <property type="entry name" value="Glyco_hydro_88"/>
</dbReference>
<feature type="signal peptide" evidence="2">
    <location>
        <begin position="1"/>
        <end position="21"/>
    </location>
</feature>
<keyword evidence="4" id="KW-1185">Reference proteome</keyword>
<protein>
    <submittedName>
        <fullName evidence="3">Glycosyl hydrolase family 88</fullName>
    </submittedName>
</protein>
<dbReference type="InterPro" id="IPR008928">
    <property type="entry name" value="6-hairpin_glycosidase_sf"/>
</dbReference>
<evidence type="ECO:0000313" key="3">
    <source>
        <dbReference type="EMBL" id="ADE53835.1"/>
    </source>
</evidence>
<dbReference type="KEGG" id="caa:Caka_0811"/>
<name>D5EQ67_CORAD</name>
<dbReference type="Gene3D" id="1.50.10.10">
    <property type="match status" value="1"/>
</dbReference>
<dbReference type="STRING" id="583355.Caka_0811"/>
<keyword evidence="2" id="KW-0732">Signal</keyword>
<dbReference type="GO" id="GO:0016787">
    <property type="term" value="F:hydrolase activity"/>
    <property type="evidence" value="ECO:0007669"/>
    <property type="project" value="UniProtKB-KW"/>
</dbReference>
<dbReference type="InterPro" id="IPR052043">
    <property type="entry name" value="PolySaccharide_Degr_Enz"/>
</dbReference>
<dbReference type="AlphaFoldDB" id="D5EQ67"/>
<feature type="chain" id="PRO_5003071697" evidence="2">
    <location>
        <begin position="22"/>
        <end position="998"/>
    </location>
</feature>